<dbReference type="InterPro" id="IPR000792">
    <property type="entry name" value="Tscrpt_reg_LuxR_C"/>
</dbReference>
<dbReference type="OrthoDB" id="188043at2"/>
<dbReference type="PANTHER" id="PTHR43214">
    <property type="entry name" value="TWO-COMPONENT RESPONSE REGULATOR"/>
    <property type="match status" value="1"/>
</dbReference>
<evidence type="ECO:0000256" key="4">
    <source>
        <dbReference type="ARBA" id="ARBA00023163"/>
    </source>
</evidence>
<dbReference type="SMART" id="SM00448">
    <property type="entry name" value="REC"/>
    <property type="match status" value="1"/>
</dbReference>
<dbReference type="EMBL" id="WNZZ01000051">
    <property type="protein sequence ID" value="MUG26649.1"/>
    <property type="molecule type" value="Genomic_DNA"/>
</dbReference>
<keyword evidence="2" id="KW-0805">Transcription regulation</keyword>
<dbReference type="AlphaFoldDB" id="A0A090ZWV3"/>
<proteinExistence type="predicted"/>
<evidence type="ECO:0000313" key="8">
    <source>
        <dbReference type="EMBL" id="MUG26649.1"/>
    </source>
</evidence>
<protein>
    <submittedName>
        <fullName evidence="7">Bacterial regulatory s, luxR family protein</fullName>
    </submittedName>
    <submittedName>
        <fullName evidence="8">Response regulator</fullName>
    </submittedName>
</protein>
<feature type="modified residue" description="4-aspartylphosphate" evidence="5">
    <location>
        <position position="62"/>
    </location>
</feature>
<reference evidence="8 10" key="2">
    <citation type="submission" date="2019-11" db="EMBL/GenBank/DDBJ databases">
        <title>Draft genome sequences of five Paenibacillus species of dairy origin.</title>
        <authorList>
            <person name="Olajide A.M."/>
            <person name="Chen S."/>
            <person name="Lapointe G."/>
        </authorList>
    </citation>
    <scope>NUCLEOTIDE SEQUENCE [LARGE SCALE GENOMIC DNA]</scope>
    <source>
        <strain evidence="8 10">3CT49</strain>
    </source>
</reference>
<dbReference type="GO" id="GO:0006355">
    <property type="term" value="P:regulation of DNA-templated transcription"/>
    <property type="evidence" value="ECO:0007669"/>
    <property type="project" value="InterPro"/>
</dbReference>
<dbReference type="CDD" id="cd17535">
    <property type="entry name" value="REC_NarL-like"/>
    <property type="match status" value="1"/>
</dbReference>
<keyword evidence="9" id="KW-1185">Reference proteome</keyword>
<dbReference type="InterPro" id="IPR016032">
    <property type="entry name" value="Sig_transdc_resp-reg_C-effctor"/>
</dbReference>
<keyword evidence="1 5" id="KW-0597">Phosphoprotein</keyword>
<dbReference type="SUPFAM" id="SSF46894">
    <property type="entry name" value="C-terminal effector domain of the bipartite response regulators"/>
    <property type="match status" value="1"/>
</dbReference>
<dbReference type="HOGENOM" id="CLU_000445_90_10_9"/>
<dbReference type="Proteomes" id="UP000029278">
    <property type="component" value="Unassembled WGS sequence"/>
</dbReference>
<dbReference type="PATRIC" id="fig|44252.3.peg.3051"/>
<feature type="domain" description="Response regulatory" evidence="6">
    <location>
        <begin position="11"/>
        <end position="128"/>
    </location>
</feature>
<dbReference type="InterPro" id="IPR011006">
    <property type="entry name" value="CheY-like_superfamily"/>
</dbReference>
<gene>
    <name evidence="7" type="ORF">DJ90_5043</name>
    <name evidence="8" type="ORF">GNQ08_30505</name>
</gene>
<evidence type="ECO:0000259" key="6">
    <source>
        <dbReference type="PROSITE" id="PS50110"/>
    </source>
</evidence>
<name>A0A090ZWV3_PAEMA</name>
<dbReference type="STRING" id="44252.DJ90_5043"/>
<evidence type="ECO:0000256" key="1">
    <source>
        <dbReference type="ARBA" id="ARBA00022553"/>
    </source>
</evidence>
<evidence type="ECO:0000313" key="7">
    <source>
        <dbReference type="EMBL" id="KFN08571.1"/>
    </source>
</evidence>
<evidence type="ECO:0000256" key="2">
    <source>
        <dbReference type="ARBA" id="ARBA00023015"/>
    </source>
</evidence>
<accession>A0A090ZWV3</accession>
<dbReference type="RefSeq" id="WP_051985532.1">
    <property type="nucleotide sequence ID" value="NZ_BGML01000001.1"/>
</dbReference>
<evidence type="ECO:0000313" key="10">
    <source>
        <dbReference type="Proteomes" id="UP000442469"/>
    </source>
</evidence>
<evidence type="ECO:0000313" key="9">
    <source>
        <dbReference type="Proteomes" id="UP000029278"/>
    </source>
</evidence>
<dbReference type="EMBL" id="JMQA01000028">
    <property type="protein sequence ID" value="KFN08571.1"/>
    <property type="molecule type" value="Genomic_DNA"/>
</dbReference>
<evidence type="ECO:0000256" key="3">
    <source>
        <dbReference type="ARBA" id="ARBA00023125"/>
    </source>
</evidence>
<dbReference type="InterPro" id="IPR001789">
    <property type="entry name" value="Sig_transdc_resp-reg_receiver"/>
</dbReference>
<dbReference type="Pfam" id="PF00072">
    <property type="entry name" value="Response_reg"/>
    <property type="match status" value="1"/>
</dbReference>
<dbReference type="GO" id="GO:0000160">
    <property type="term" value="P:phosphorelay signal transduction system"/>
    <property type="evidence" value="ECO:0007669"/>
    <property type="project" value="InterPro"/>
</dbReference>
<dbReference type="Proteomes" id="UP000442469">
    <property type="component" value="Unassembled WGS sequence"/>
</dbReference>
<dbReference type="PANTHER" id="PTHR43214:SF24">
    <property type="entry name" value="TRANSCRIPTIONAL REGULATORY PROTEIN NARL-RELATED"/>
    <property type="match status" value="1"/>
</dbReference>
<comment type="caution">
    <text evidence="7">The sequence shown here is derived from an EMBL/GenBank/DDBJ whole genome shotgun (WGS) entry which is preliminary data.</text>
</comment>
<organism evidence="7 9">
    <name type="scientific">Paenibacillus macerans</name>
    <name type="common">Bacillus macerans</name>
    <dbReference type="NCBI Taxonomy" id="44252"/>
    <lineage>
        <taxon>Bacteria</taxon>
        <taxon>Bacillati</taxon>
        <taxon>Bacillota</taxon>
        <taxon>Bacilli</taxon>
        <taxon>Bacillales</taxon>
        <taxon>Paenibacillaceae</taxon>
        <taxon>Paenibacillus</taxon>
    </lineage>
</organism>
<reference evidence="7 9" key="1">
    <citation type="submission" date="2014-04" db="EMBL/GenBank/DDBJ databases">
        <authorList>
            <person name="Bishop-Lilly K.A."/>
            <person name="Broomall S.M."/>
            <person name="Chain P.S."/>
            <person name="Chertkov O."/>
            <person name="Coyne S.R."/>
            <person name="Daligault H.E."/>
            <person name="Davenport K.W."/>
            <person name="Erkkila T."/>
            <person name="Frey K.G."/>
            <person name="Gibbons H.S."/>
            <person name="Gu W."/>
            <person name="Jaissle J."/>
            <person name="Johnson S.L."/>
            <person name="Koroleva G.I."/>
            <person name="Ladner J.T."/>
            <person name="Lo C.-C."/>
            <person name="Minogue T.D."/>
            <person name="Munk C."/>
            <person name="Palacios G.F."/>
            <person name="Redden C.L."/>
            <person name="Rosenzweig C.N."/>
            <person name="Scholz M.B."/>
            <person name="Teshima H."/>
            <person name="Xu Y."/>
        </authorList>
    </citation>
    <scope>NUCLEOTIDE SEQUENCE [LARGE SCALE GENOMIC DNA]</scope>
    <source>
        <strain evidence="7 9">8244</strain>
    </source>
</reference>
<keyword evidence="4" id="KW-0804">Transcription</keyword>
<dbReference type="Gene3D" id="3.40.50.2300">
    <property type="match status" value="1"/>
</dbReference>
<dbReference type="GeneID" id="77007998"/>
<evidence type="ECO:0000256" key="5">
    <source>
        <dbReference type="PROSITE-ProRule" id="PRU00169"/>
    </source>
</evidence>
<dbReference type="GO" id="GO:0003677">
    <property type="term" value="F:DNA binding"/>
    <property type="evidence" value="ECO:0007669"/>
    <property type="project" value="UniProtKB-KW"/>
</dbReference>
<dbReference type="SUPFAM" id="SSF52172">
    <property type="entry name" value="CheY-like"/>
    <property type="match status" value="1"/>
</dbReference>
<dbReference type="SMART" id="SM00421">
    <property type="entry name" value="HTH_LUXR"/>
    <property type="match status" value="1"/>
</dbReference>
<dbReference type="PROSITE" id="PS50110">
    <property type="entry name" value="RESPONSE_REGULATORY"/>
    <property type="match status" value="1"/>
</dbReference>
<dbReference type="InterPro" id="IPR058245">
    <property type="entry name" value="NreC/VraR/RcsB-like_REC"/>
</dbReference>
<keyword evidence="3" id="KW-0238">DNA-binding</keyword>
<dbReference type="InterPro" id="IPR039420">
    <property type="entry name" value="WalR-like"/>
</dbReference>
<sequence length="240" mass="27534">MQKQPGSMIIRVLVVEDFDILNEHFRLMVDTAEDMELVGHAFSGKAACDMVERLKPDVVLMDIEMDFKHDGILAAKKTIQTYPDVRIIFLTVHEDDETVFSAFDSGAVDYVLKTAEEHEILDSIRMAYNGSSPIRPEIAYKIRNEFRRIRHNQESLLDSINVLSQLTPTEMEIIDLLLKHKKISEIAAERQVEMSTIKSQINILLKKFNKSRTKEIVNLINEMGAVPFFRQVNKGDRAAR</sequence>